<dbReference type="EMBL" id="NHSJ01000065">
    <property type="protein sequence ID" value="PPQ31128.1"/>
    <property type="molecule type" value="Genomic_DNA"/>
</dbReference>
<feature type="transmembrane region" description="Helical" evidence="1">
    <location>
        <begin position="172"/>
        <end position="194"/>
    </location>
</feature>
<dbReference type="AlphaFoldDB" id="A0A2S6N936"/>
<accession>A0A2S6N936</accession>
<reference evidence="2 3" key="1">
    <citation type="journal article" date="2018" name="Arch. Microbiol.">
        <title>New insights into the metabolic potential of the phototrophic purple bacterium Rhodopila globiformis DSM 161(T) from its draft genome sequence and evidence for a vanadium-dependent nitrogenase.</title>
        <authorList>
            <person name="Imhoff J.F."/>
            <person name="Rahn T."/>
            <person name="Kunzel S."/>
            <person name="Neulinger S.C."/>
        </authorList>
    </citation>
    <scope>NUCLEOTIDE SEQUENCE [LARGE SCALE GENOMIC DNA]</scope>
    <source>
        <strain evidence="2 3">DSM 16996</strain>
    </source>
</reference>
<gene>
    <name evidence="2" type="ORF">CCR94_10390</name>
</gene>
<dbReference type="Proteomes" id="UP000239089">
    <property type="component" value="Unassembled WGS sequence"/>
</dbReference>
<protein>
    <recommendedName>
        <fullName evidence="4">DUF1345 domain-containing protein</fullName>
    </recommendedName>
</protein>
<evidence type="ECO:0008006" key="4">
    <source>
        <dbReference type="Google" id="ProtNLM"/>
    </source>
</evidence>
<comment type="caution">
    <text evidence="2">The sequence shown here is derived from an EMBL/GenBank/DDBJ whole genome shotgun (WGS) entry which is preliminary data.</text>
</comment>
<keyword evidence="1" id="KW-0812">Transmembrane</keyword>
<organism evidence="2 3">
    <name type="scientific">Rhodoblastus sphagnicola</name>
    <dbReference type="NCBI Taxonomy" id="333368"/>
    <lineage>
        <taxon>Bacteria</taxon>
        <taxon>Pseudomonadati</taxon>
        <taxon>Pseudomonadota</taxon>
        <taxon>Alphaproteobacteria</taxon>
        <taxon>Hyphomicrobiales</taxon>
        <taxon>Rhodoblastaceae</taxon>
        <taxon>Rhodoblastus</taxon>
    </lineage>
</organism>
<evidence type="ECO:0000313" key="2">
    <source>
        <dbReference type="EMBL" id="PPQ31128.1"/>
    </source>
</evidence>
<keyword evidence="3" id="KW-1185">Reference proteome</keyword>
<dbReference type="OrthoDB" id="64737at2"/>
<keyword evidence="1" id="KW-0472">Membrane</keyword>
<dbReference type="Pfam" id="PF07077">
    <property type="entry name" value="DUF1345"/>
    <property type="match status" value="1"/>
</dbReference>
<proteinExistence type="predicted"/>
<feature type="transmembrane region" description="Helical" evidence="1">
    <location>
        <begin position="51"/>
        <end position="74"/>
    </location>
</feature>
<keyword evidence="1" id="KW-1133">Transmembrane helix</keyword>
<name>A0A2S6N936_9HYPH</name>
<dbReference type="InterPro" id="IPR009781">
    <property type="entry name" value="DUF1345"/>
</dbReference>
<feature type="transmembrane region" description="Helical" evidence="1">
    <location>
        <begin position="12"/>
        <end position="31"/>
    </location>
</feature>
<evidence type="ECO:0000313" key="3">
    <source>
        <dbReference type="Proteomes" id="UP000239089"/>
    </source>
</evidence>
<evidence type="ECO:0000256" key="1">
    <source>
        <dbReference type="SAM" id="Phobius"/>
    </source>
</evidence>
<feature type="transmembrane region" description="Helical" evidence="1">
    <location>
        <begin position="86"/>
        <end position="109"/>
    </location>
</feature>
<sequence length="196" mass="21466">MPEEWRAITRGLIGWNVAVWSYLVAAGLMIFKSEHKDIHRRATFEDDGRYMVLTLAAVAATASFGAIFAQLGSLKDVTYPVKGLHIGLALATIVGSWLFVHLTFALHYAHEFFRTGKPDEAGKWTGGVAFPGVDRPDYPDFLYFSYVIGVACATADVNITGRPMRRLATVHCILSFFYNNAVLAMSINIGAGFIGG</sequence>
<feature type="transmembrane region" description="Helical" evidence="1">
    <location>
        <begin position="141"/>
        <end position="160"/>
    </location>
</feature>